<feature type="domain" description="SnoaL-like" evidence="1">
    <location>
        <begin position="37"/>
        <end position="138"/>
    </location>
</feature>
<sequence>MKRSPFSAAPLIVHGSFAKGFACMSYEEQSQANSALITRFYEAFAQLDAEAMSACYSDDVLFSDPAFGELRGPQVGDMWRMLTSRAKHFSVVFDQVRADDRTGSAHWVATYLFSQTGRTVVNDIQARFVFRDGKICEHHDLFDLWRWSRQALGAKGLLLGWTPFVQNAIRVQAHKGLKTFQSGR</sequence>
<comment type="caution">
    <text evidence="2">The sequence shown here is derived from an EMBL/GenBank/DDBJ whole genome shotgun (WGS) entry which is preliminary data.</text>
</comment>
<dbReference type="InterPro" id="IPR037401">
    <property type="entry name" value="SnoaL-like"/>
</dbReference>
<evidence type="ECO:0000313" key="3">
    <source>
        <dbReference type="EMBL" id="RMQ16892.1"/>
    </source>
</evidence>
<name>A0A3M4BEC3_9PSED</name>
<dbReference type="Pfam" id="PF12680">
    <property type="entry name" value="SnoaL_2"/>
    <property type="match status" value="1"/>
</dbReference>
<dbReference type="InterPro" id="IPR032710">
    <property type="entry name" value="NTF2-like_dom_sf"/>
</dbReference>
<dbReference type="Proteomes" id="UP000267908">
    <property type="component" value="Unassembled WGS sequence"/>
</dbReference>
<evidence type="ECO:0000313" key="4">
    <source>
        <dbReference type="Proteomes" id="UP000267908"/>
    </source>
</evidence>
<evidence type="ECO:0000313" key="5">
    <source>
        <dbReference type="Proteomes" id="UP000269044"/>
    </source>
</evidence>
<proteinExistence type="predicted"/>
<dbReference type="EMBL" id="RBRA01000354">
    <property type="protein sequence ID" value="RMQ16892.1"/>
    <property type="molecule type" value="Genomic_DNA"/>
</dbReference>
<gene>
    <name evidence="3" type="ORF">ALQ08_05026</name>
    <name evidence="2" type="ORF">ALQ28_04717</name>
</gene>
<dbReference type="Proteomes" id="UP000269044">
    <property type="component" value="Unassembled WGS sequence"/>
</dbReference>
<dbReference type="Gene3D" id="3.10.450.50">
    <property type="match status" value="1"/>
</dbReference>
<accession>A0A3M4BEC3</accession>
<organism evidence="2 4">
    <name type="scientific">Pseudomonas syringae pv. delphinii</name>
    <dbReference type="NCBI Taxonomy" id="192088"/>
    <lineage>
        <taxon>Bacteria</taxon>
        <taxon>Pseudomonadati</taxon>
        <taxon>Pseudomonadota</taxon>
        <taxon>Gammaproteobacteria</taxon>
        <taxon>Pseudomonadales</taxon>
        <taxon>Pseudomonadaceae</taxon>
        <taxon>Pseudomonas</taxon>
    </lineage>
</organism>
<reference evidence="4 5" key="1">
    <citation type="submission" date="2018-08" db="EMBL/GenBank/DDBJ databases">
        <title>Recombination of ecologically and evolutionarily significant loci maintains genetic cohesion in the Pseudomonas syringae species complex.</title>
        <authorList>
            <person name="Dillon M."/>
            <person name="Thakur S."/>
            <person name="Almeida R.N.D."/>
            <person name="Weir B.S."/>
            <person name="Guttman D.S."/>
        </authorList>
    </citation>
    <scope>NUCLEOTIDE SEQUENCE [LARGE SCALE GENOMIC DNA]</scope>
    <source>
        <strain evidence="3 5">ICMP 13052</strain>
        <strain evidence="2 4">ICMP 4330</strain>
    </source>
</reference>
<dbReference type="AlphaFoldDB" id="A0A3M4BEC3"/>
<protein>
    <recommendedName>
        <fullName evidence="1">SnoaL-like domain-containing protein</fullName>
    </recommendedName>
</protein>
<dbReference type="EMBL" id="RBQG01000069">
    <property type="protein sequence ID" value="RMP16856.1"/>
    <property type="molecule type" value="Genomic_DNA"/>
</dbReference>
<dbReference type="SUPFAM" id="SSF54427">
    <property type="entry name" value="NTF2-like"/>
    <property type="match status" value="1"/>
</dbReference>
<evidence type="ECO:0000313" key="2">
    <source>
        <dbReference type="EMBL" id="RMP16856.1"/>
    </source>
</evidence>
<evidence type="ECO:0000259" key="1">
    <source>
        <dbReference type="Pfam" id="PF12680"/>
    </source>
</evidence>